<dbReference type="GO" id="GO:0008233">
    <property type="term" value="F:peptidase activity"/>
    <property type="evidence" value="ECO:0007669"/>
    <property type="project" value="UniProtKB-KW"/>
</dbReference>
<proteinExistence type="predicted"/>
<feature type="region of interest" description="Disordered" evidence="4">
    <location>
        <begin position="666"/>
        <end position="705"/>
    </location>
</feature>
<comment type="caution">
    <text evidence="6">The sequence shown here is derived from an EMBL/GenBank/DDBJ whole genome shotgun (WGS) entry which is preliminary data.</text>
</comment>
<dbReference type="Pfam" id="PF25010">
    <property type="entry name" value="ARM_UBP24_USP9X-Y"/>
    <property type="match status" value="1"/>
</dbReference>
<gene>
    <name evidence="6" type="ORF">NP493_655g02047</name>
</gene>
<evidence type="ECO:0000256" key="3">
    <source>
        <dbReference type="ARBA" id="ARBA00022801"/>
    </source>
</evidence>
<keyword evidence="3" id="KW-0378">Hydrolase</keyword>
<keyword evidence="7" id="KW-1185">Reference proteome</keyword>
<dbReference type="AlphaFoldDB" id="A0AAD9NQ69"/>
<evidence type="ECO:0000259" key="5">
    <source>
        <dbReference type="Pfam" id="PF25010"/>
    </source>
</evidence>
<dbReference type="Proteomes" id="UP001209878">
    <property type="component" value="Unassembled WGS sequence"/>
</dbReference>
<feature type="region of interest" description="Disordered" evidence="4">
    <location>
        <begin position="721"/>
        <end position="744"/>
    </location>
</feature>
<name>A0AAD9NQ69_RIDPI</name>
<feature type="compositionally biased region" description="Basic and acidic residues" evidence="4">
    <location>
        <begin position="732"/>
        <end position="741"/>
    </location>
</feature>
<reference evidence="6" key="1">
    <citation type="journal article" date="2023" name="Mol. Biol. Evol.">
        <title>Third-Generation Sequencing Reveals the Adaptive Role of the Epigenome in Three Deep-Sea Polychaetes.</title>
        <authorList>
            <person name="Perez M."/>
            <person name="Aroh O."/>
            <person name="Sun Y."/>
            <person name="Lan Y."/>
            <person name="Juniper S.K."/>
            <person name="Young C.R."/>
            <person name="Angers B."/>
            <person name="Qian P.Y."/>
        </authorList>
    </citation>
    <scope>NUCLEOTIDE SEQUENCE</scope>
    <source>
        <strain evidence="6">R07B-5</strain>
    </source>
</reference>
<sequence length="1267" mass="142558">MCDICTDLAALLESRKYSIEKSIEEILWDQQVSLFLADDQRLKEGGLHLAKDEVLAVVLYVQVWQQRQCMCCYKEYKNFERFNNIVQAMLNVAISFIHTLPQHCQQQQDDANDRKKDDSTSPSEPQKVKTDDDMCKIDDANADSAASCDVDLKEKTTEKEKETEKEDSGCDEEVWTLEEKDRLFQFVTKVFLMNFPMYMAYKHSVNTSLEELSQQEAAALNNYCELSDSEIPVYLLRNVCFYCDSNGIQAIARCFDEADPEILPYTVAHTLINIIANLRLWMNIGTVMQNIVPLRSYVIRYMCRLSDRDLRLAGTRNMTDLMWAAVKEPIETQVSFDKEGLDLAFKYFTCSTLTIRLAGITQINNQISQYNELANNESLMLEADGSGSQLANWLIENKIIDHIFGPNLHVEIIKQSQIILNFLAMEGRITADHLDVIWAAAQLKYCGRQVLDILIALIKNLDVQSTQHLLRLVSQLDPAALNEQMLYLASALIKFLWNTAYSRIAVVQVNQPFPVGLGDSVHIGTETVIETVCPTPETVIETVCPTPETVIETVCPTPETVIETVCPTPETVIETVCPTPETTVIETVCPTPETVIETVCPTPETVIETVCPTPETVIETVCPTPETVIETVCPAPETVIETVCPTPETVIETVCPTPETVIETVCPTPGDVKEADFSSSEHSDSAEEGSSMETEEGEIKLSPAPSHRYYRCEMAHSPEGATKMKIKMRPKRSCDHTGQHELDEDDSSLCAANSDLSNISEGSLPSDLSPDRCSKGQTKHKRRRVRRLIPHGRRLMSHDSCLVSHDGSGSESENADELHAHVCTRHHHHGRIDEASDEEEEDEEEEEEEEEMEECETDEEVNMHMRVVGEVDESKDDLSEYSAEECEGDDVIKPGKTEQDEGNGGKERQSKLTRCRKHPKRGLVPHVDELSSTPKRRGRHDCCAHRHHVKGSPAQLNMSQGNQSVDSMKHMPCTSGDSLNSSKEATLHEEMDVAMVTTSSDECCHLMANEKAYLHYNQKHELDSYLQHVHTHRHRRSISDYPRDVPSPGNSSHLSTKSDKNMADFEGEDVLSEEELAHINAHAQFVAATVLVRDTGHHTMQHHLANMASSYDVPLDKGVIHAHHSMKMDTDEEALGSLMRLDDVCKPGNTLLWDLLQDDTAHLLPEGLIVEAEKVLCSLVCFSTDRCIRTQFIEACIENLANNRSVVISLRLLPKLFGSFQQYRTGLDTHRVTMWAEKELQMMQHFFENLSFYTSAVKTGVEFTHAL</sequence>
<keyword evidence="1" id="KW-0645">Protease</keyword>
<feature type="region of interest" description="Disordered" evidence="4">
    <location>
        <begin position="1033"/>
        <end position="1061"/>
    </location>
</feature>
<evidence type="ECO:0000313" key="7">
    <source>
        <dbReference type="Proteomes" id="UP001209878"/>
    </source>
</evidence>
<dbReference type="EMBL" id="JAODUO010000654">
    <property type="protein sequence ID" value="KAK2176576.1"/>
    <property type="molecule type" value="Genomic_DNA"/>
</dbReference>
<feature type="domain" description="UBP34/UBP24/USP9X/USP9Y-like ARM repeat region" evidence="5">
    <location>
        <begin position="340"/>
        <end position="474"/>
    </location>
</feature>
<keyword evidence="2" id="KW-0833">Ubl conjugation pathway</keyword>
<evidence type="ECO:0000256" key="2">
    <source>
        <dbReference type="ARBA" id="ARBA00022786"/>
    </source>
</evidence>
<protein>
    <recommendedName>
        <fullName evidence="5">UBP34/UBP24/USP9X/USP9Y-like ARM repeat region domain-containing protein</fullName>
    </recommendedName>
</protein>
<feature type="region of interest" description="Disordered" evidence="4">
    <location>
        <begin position="825"/>
        <end position="917"/>
    </location>
</feature>
<feature type="region of interest" description="Disordered" evidence="4">
    <location>
        <begin position="759"/>
        <end position="784"/>
    </location>
</feature>
<dbReference type="InterPro" id="IPR056850">
    <property type="entry name" value="ARM_UBP34_24_USP9X_Y"/>
</dbReference>
<organism evidence="6 7">
    <name type="scientific">Ridgeia piscesae</name>
    <name type="common">Tubeworm</name>
    <dbReference type="NCBI Taxonomy" id="27915"/>
    <lineage>
        <taxon>Eukaryota</taxon>
        <taxon>Metazoa</taxon>
        <taxon>Spiralia</taxon>
        <taxon>Lophotrochozoa</taxon>
        <taxon>Annelida</taxon>
        <taxon>Polychaeta</taxon>
        <taxon>Sedentaria</taxon>
        <taxon>Canalipalpata</taxon>
        <taxon>Sabellida</taxon>
        <taxon>Siboglinidae</taxon>
        <taxon>Ridgeia</taxon>
    </lineage>
</organism>
<feature type="compositionally biased region" description="Basic and acidic residues" evidence="4">
    <location>
        <begin position="890"/>
        <end position="910"/>
    </location>
</feature>
<evidence type="ECO:0000256" key="1">
    <source>
        <dbReference type="ARBA" id="ARBA00022670"/>
    </source>
</evidence>
<evidence type="ECO:0000313" key="6">
    <source>
        <dbReference type="EMBL" id="KAK2176576.1"/>
    </source>
</evidence>
<feature type="compositionally biased region" description="Acidic residues" evidence="4">
    <location>
        <begin position="835"/>
        <end position="860"/>
    </location>
</feature>
<dbReference type="GO" id="GO:0006508">
    <property type="term" value="P:proteolysis"/>
    <property type="evidence" value="ECO:0007669"/>
    <property type="project" value="UniProtKB-KW"/>
</dbReference>
<accession>A0AAD9NQ69</accession>
<evidence type="ECO:0000256" key="4">
    <source>
        <dbReference type="SAM" id="MobiDB-lite"/>
    </source>
</evidence>
<feature type="region of interest" description="Disordered" evidence="4">
    <location>
        <begin position="107"/>
        <end position="134"/>
    </location>
</feature>
<feature type="compositionally biased region" description="Basic and acidic residues" evidence="4">
    <location>
        <begin position="671"/>
        <end position="685"/>
    </location>
</feature>